<protein>
    <recommendedName>
        <fullName evidence="3">Secreted protein</fullName>
    </recommendedName>
</protein>
<feature type="signal peptide" evidence="1">
    <location>
        <begin position="1"/>
        <end position="28"/>
    </location>
</feature>
<evidence type="ECO:0008006" key="3">
    <source>
        <dbReference type="Google" id="ProtNLM"/>
    </source>
</evidence>
<accession>S4P2B8</accession>
<dbReference type="AlphaFoldDB" id="S4P2B8"/>
<name>S4P2B8_9NEOP</name>
<reference evidence="2" key="1">
    <citation type="journal article" date="2013" name="BMC Genomics">
        <title>Unscrambling butterfly oogenesis.</title>
        <authorList>
            <person name="Carter J.M."/>
            <person name="Baker S.C."/>
            <person name="Pink R."/>
            <person name="Carter D.R."/>
            <person name="Collins A."/>
            <person name="Tomlin J."/>
            <person name="Gibbs M."/>
            <person name="Breuker C.J."/>
        </authorList>
    </citation>
    <scope>NUCLEOTIDE SEQUENCE</scope>
    <source>
        <tissue evidence="2">Ovary</tissue>
    </source>
</reference>
<keyword evidence="1" id="KW-0732">Signal</keyword>
<organism evidence="2">
    <name type="scientific">Pararge aegeria</name>
    <name type="common">speckled wood butterfly</name>
    <dbReference type="NCBI Taxonomy" id="116150"/>
    <lineage>
        <taxon>Eukaryota</taxon>
        <taxon>Metazoa</taxon>
        <taxon>Ecdysozoa</taxon>
        <taxon>Arthropoda</taxon>
        <taxon>Hexapoda</taxon>
        <taxon>Insecta</taxon>
        <taxon>Pterygota</taxon>
        <taxon>Neoptera</taxon>
        <taxon>Endopterygota</taxon>
        <taxon>Lepidoptera</taxon>
        <taxon>Glossata</taxon>
        <taxon>Ditrysia</taxon>
        <taxon>Papilionoidea</taxon>
        <taxon>Nymphalidae</taxon>
        <taxon>Satyrinae</taxon>
        <taxon>Satyrini</taxon>
        <taxon>Parargina</taxon>
        <taxon>Pararge</taxon>
    </lineage>
</organism>
<sequence>MYAFQKILSSQRSWLSMFFLCSLKLGLGERATPHDTQTALYLKCIFKMTIQLITTFCYPRSRSPLQTNMVIFVTVSHIHLKQFIPKIIPSILFS</sequence>
<dbReference type="EMBL" id="GAIX01012100">
    <property type="protein sequence ID" value="JAA80460.1"/>
    <property type="molecule type" value="Transcribed_RNA"/>
</dbReference>
<evidence type="ECO:0000256" key="1">
    <source>
        <dbReference type="SAM" id="SignalP"/>
    </source>
</evidence>
<evidence type="ECO:0000313" key="2">
    <source>
        <dbReference type="EMBL" id="JAA80460.1"/>
    </source>
</evidence>
<feature type="chain" id="PRO_5004531850" description="Secreted protein" evidence="1">
    <location>
        <begin position="29"/>
        <end position="94"/>
    </location>
</feature>
<proteinExistence type="predicted"/>
<reference evidence="2" key="2">
    <citation type="submission" date="2013-05" db="EMBL/GenBank/DDBJ databases">
        <authorList>
            <person name="Carter J.-M."/>
            <person name="Baker S.C."/>
            <person name="Pink R."/>
            <person name="Carter D.R.F."/>
            <person name="Collins A."/>
            <person name="Tomlin J."/>
            <person name="Gibbs M."/>
            <person name="Breuker C.J."/>
        </authorList>
    </citation>
    <scope>NUCLEOTIDE SEQUENCE</scope>
    <source>
        <tissue evidence="2">Ovary</tissue>
    </source>
</reference>